<organism evidence="6 7">
    <name type="scientific">candidate division KSB3 bacterium</name>
    <dbReference type="NCBI Taxonomy" id="2044937"/>
    <lineage>
        <taxon>Bacteria</taxon>
        <taxon>candidate division KSB3</taxon>
    </lineage>
</organism>
<dbReference type="NCBIfam" id="NF002325">
    <property type="entry name" value="PRK01278.1"/>
    <property type="match status" value="1"/>
</dbReference>
<evidence type="ECO:0000256" key="2">
    <source>
        <dbReference type="ARBA" id="ARBA00022605"/>
    </source>
</evidence>
<dbReference type="AlphaFoldDB" id="A0A2G6E3X1"/>
<feature type="binding site" evidence="5">
    <location>
        <begin position="218"/>
        <end position="221"/>
    </location>
    <ligand>
        <name>pyridoxal 5'-phosphate</name>
        <dbReference type="ChEBI" id="CHEBI:597326"/>
    </ligand>
</feature>
<dbReference type="InterPro" id="IPR050103">
    <property type="entry name" value="Class-III_PLP-dep_AT"/>
</dbReference>
<dbReference type="CDD" id="cd00610">
    <property type="entry name" value="OAT_like"/>
    <property type="match status" value="1"/>
</dbReference>
<feature type="binding site" evidence="5">
    <location>
        <position position="276"/>
    </location>
    <ligand>
        <name>pyridoxal 5'-phosphate</name>
        <dbReference type="ChEBI" id="CHEBI:597326"/>
    </ligand>
</feature>
<dbReference type="EMBL" id="PDPS01000034">
    <property type="protein sequence ID" value="PID56451.1"/>
    <property type="molecule type" value="Genomic_DNA"/>
</dbReference>
<proteinExistence type="inferred from homology"/>
<feature type="modified residue" description="N6-(pyridoxal phosphate)lysine" evidence="5">
    <location>
        <position position="247"/>
    </location>
</feature>
<dbReference type="InterPro" id="IPR005814">
    <property type="entry name" value="Aminotrans_3"/>
</dbReference>
<sequence>MTTQETIEQEQRCIIHTYARFPILLTKGEGVRLWDAEGKTYLDFLSGIAVNALGYNHPAIRETIQRQSAGLIHTSNLFYTRNQVALAQLLTDHCELDCAFYCNSGAEANEAAIKLARKWGQGRYEIITALQSFHGRTLGALAATGQSKYQQGFDPMLQGFSYVPYNDLDAICTAVREKTAAIMLEAVQGEGGIRAANQEYLAGVEALCKEHDLLLIVDEVQAGMGRTGKLFAYQHYGVSPDLVTAAKSLGAGFPIGMMLARREIAAAFDVGNHASTFGGGEFVTGVALTFAKILLEEGLLAHVEEMGQVLREQFSALQQKYPSVIMELRGIGLMAGIRFADSLSSGDLCTAARKRGLLTAVAGDNVLRFVPPLIVQTEDIEEAAAILDAVLAELV</sequence>
<evidence type="ECO:0000256" key="5">
    <source>
        <dbReference type="HAMAP-Rule" id="MF_01107"/>
    </source>
</evidence>
<dbReference type="Gene3D" id="3.40.640.10">
    <property type="entry name" value="Type I PLP-dependent aspartate aminotransferase-like (Major domain)"/>
    <property type="match status" value="1"/>
</dbReference>
<comment type="pathway">
    <text evidence="5">Amino-acid biosynthesis; L-arginine biosynthesis; N(2)-acetyl-L-ornithine from L-glutamate: step 4/4.</text>
</comment>
<comment type="miscellaneous">
    <text evidence="5">May also have succinyldiaminopimelate aminotransferase activity, thus carrying out the corresponding step in lysine biosynthesis.</text>
</comment>
<gene>
    <name evidence="5" type="primary">argD</name>
    <name evidence="6" type="ORF">CSB45_11405</name>
</gene>
<dbReference type="PROSITE" id="PS00600">
    <property type="entry name" value="AA_TRANSFER_CLASS_3"/>
    <property type="match status" value="1"/>
</dbReference>
<dbReference type="PANTHER" id="PTHR11986:SF79">
    <property type="entry name" value="ACETYLORNITHINE AMINOTRANSFERASE, MITOCHONDRIAL"/>
    <property type="match status" value="1"/>
</dbReference>
<dbReference type="GO" id="GO:0005737">
    <property type="term" value="C:cytoplasm"/>
    <property type="evidence" value="ECO:0007669"/>
    <property type="project" value="UniProtKB-SubCell"/>
</dbReference>
<keyword evidence="5" id="KW-0055">Arginine biosynthesis</keyword>
<dbReference type="InterPro" id="IPR015424">
    <property type="entry name" value="PyrdxlP-dep_Trfase"/>
</dbReference>
<keyword evidence="5" id="KW-0963">Cytoplasm</keyword>
<keyword evidence="3 5" id="KW-0808">Transferase</keyword>
<dbReference type="InterPro" id="IPR049704">
    <property type="entry name" value="Aminotrans_3_PPA_site"/>
</dbReference>
<keyword evidence="4 5" id="KW-0663">Pyridoxal phosphate</keyword>
<feature type="binding site" evidence="5">
    <location>
        <position position="133"/>
    </location>
    <ligand>
        <name>pyridoxal 5'-phosphate</name>
        <dbReference type="ChEBI" id="CHEBI:597326"/>
    </ligand>
</feature>
<dbReference type="Pfam" id="PF00202">
    <property type="entry name" value="Aminotran_3"/>
    <property type="match status" value="1"/>
</dbReference>
<accession>A0A2G6E3X1</accession>
<dbReference type="Gene3D" id="3.90.1150.10">
    <property type="entry name" value="Aspartate Aminotransferase, domain 1"/>
    <property type="match status" value="1"/>
</dbReference>
<dbReference type="NCBIfam" id="TIGR00707">
    <property type="entry name" value="argD"/>
    <property type="match status" value="1"/>
</dbReference>
<dbReference type="FunFam" id="3.40.640.10:FF:000004">
    <property type="entry name" value="Acetylornithine aminotransferase"/>
    <property type="match status" value="1"/>
</dbReference>
<feature type="binding site" evidence="5">
    <location>
        <begin position="105"/>
        <end position="106"/>
    </location>
    <ligand>
        <name>pyridoxal 5'-phosphate</name>
        <dbReference type="ChEBI" id="CHEBI:597326"/>
    </ligand>
</feature>
<dbReference type="SUPFAM" id="SSF53383">
    <property type="entry name" value="PLP-dependent transferases"/>
    <property type="match status" value="1"/>
</dbReference>
<dbReference type="UniPathway" id="UPA00068">
    <property type="reaction ID" value="UER00109"/>
</dbReference>
<dbReference type="GO" id="GO:0003992">
    <property type="term" value="F:N2-acetyl-L-ornithine:2-oxoglutarate 5-aminotransferase activity"/>
    <property type="evidence" value="ECO:0007669"/>
    <property type="project" value="UniProtKB-UniRule"/>
</dbReference>
<comment type="subcellular location">
    <subcellularLocation>
        <location evidence="5">Cytoplasm</location>
    </subcellularLocation>
</comment>
<dbReference type="PANTHER" id="PTHR11986">
    <property type="entry name" value="AMINOTRANSFERASE CLASS III"/>
    <property type="match status" value="1"/>
</dbReference>
<dbReference type="PIRSF" id="PIRSF000521">
    <property type="entry name" value="Transaminase_4ab_Lys_Orn"/>
    <property type="match status" value="1"/>
</dbReference>
<dbReference type="Proteomes" id="UP000229740">
    <property type="component" value="Unassembled WGS sequence"/>
</dbReference>
<evidence type="ECO:0000313" key="7">
    <source>
        <dbReference type="Proteomes" id="UP000229740"/>
    </source>
</evidence>
<dbReference type="GO" id="GO:0030170">
    <property type="term" value="F:pyridoxal phosphate binding"/>
    <property type="evidence" value="ECO:0007669"/>
    <property type="project" value="InterPro"/>
</dbReference>
<comment type="subunit">
    <text evidence="5">Homodimer.</text>
</comment>
<evidence type="ECO:0000256" key="1">
    <source>
        <dbReference type="ARBA" id="ARBA00022576"/>
    </source>
</evidence>
<dbReference type="InterPro" id="IPR015421">
    <property type="entry name" value="PyrdxlP-dep_Trfase_major"/>
</dbReference>
<feature type="binding site" evidence="5">
    <location>
        <position position="136"/>
    </location>
    <ligand>
        <name>N(2)-acetyl-L-ornithine</name>
        <dbReference type="ChEBI" id="CHEBI:57805"/>
    </ligand>
</feature>
<comment type="catalytic activity">
    <reaction evidence="5">
        <text>N(2)-acetyl-L-ornithine + 2-oxoglutarate = N-acetyl-L-glutamate 5-semialdehyde + L-glutamate</text>
        <dbReference type="Rhea" id="RHEA:18049"/>
        <dbReference type="ChEBI" id="CHEBI:16810"/>
        <dbReference type="ChEBI" id="CHEBI:29123"/>
        <dbReference type="ChEBI" id="CHEBI:29985"/>
        <dbReference type="ChEBI" id="CHEBI:57805"/>
        <dbReference type="EC" id="2.6.1.11"/>
    </reaction>
</comment>
<dbReference type="InterPro" id="IPR015422">
    <property type="entry name" value="PyrdxlP-dep_Trfase_small"/>
</dbReference>
<comment type="cofactor">
    <cofactor evidence="5">
        <name>pyridoxal 5'-phosphate</name>
        <dbReference type="ChEBI" id="CHEBI:597326"/>
    </cofactor>
    <text evidence="5">Binds 1 pyridoxal phosphate per subunit.</text>
</comment>
<reference evidence="6 7" key="1">
    <citation type="submission" date="2017-10" db="EMBL/GenBank/DDBJ databases">
        <title>Novel microbial diversity and functional potential in the marine mammal oral microbiome.</title>
        <authorList>
            <person name="Dudek N.K."/>
            <person name="Sun C.L."/>
            <person name="Burstein D."/>
            <person name="Kantor R.S."/>
            <person name="Aliaga Goltsman D.S."/>
            <person name="Bik E.M."/>
            <person name="Thomas B.C."/>
            <person name="Banfield J.F."/>
            <person name="Relman D.A."/>
        </authorList>
    </citation>
    <scope>NUCLEOTIDE SEQUENCE [LARGE SCALE GENOMIC DNA]</scope>
    <source>
        <strain evidence="6">DOLZORAL124_49_17</strain>
    </source>
</reference>
<evidence type="ECO:0000313" key="6">
    <source>
        <dbReference type="EMBL" id="PID56451.1"/>
    </source>
</evidence>
<feature type="binding site" evidence="5">
    <location>
        <position position="275"/>
    </location>
    <ligand>
        <name>N(2)-acetyl-L-ornithine</name>
        <dbReference type="ChEBI" id="CHEBI:57805"/>
    </ligand>
</feature>
<evidence type="ECO:0000256" key="4">
    <source>
        <dbReference type="ARBA" id="ARBA00022898"/>
    </source>
</evidence>
<dbReference type="EC" id="2.6.1.11" evidence="5"/>
<protein>
    <recommendedName>
        <fullName evidence="5">Acetylornithine aminotransferase</fullName>
        <shortName evidence="5">ACOAT</shortName>
        <ecNumber evidence="5">2.6.1.11</ecNumber>
    </recommendedName>
</protein>
<dbReference type="GO" id="GO:0042802">
    <property type="term" value="F:identical protein binding"/>
    <property type="evidence" value="ECO:0007669"/>
    <property type="project" value="TreeGrafter"/>
</dbReference>
<keyword evidence="2 5" id="KW-0028">Amino-acid biosynthesis</keyword>
<keyword evidence="1 5" id="KW-0032">Aminotransferase</keyword>
<evidence type="ECO:0000256" key="3">
    <source>
        <dbReference type="ARBA" id="ARBA00022679"/>
    </source>
</evidence>
<name>A0A2G6E3X1_9BACT</name>
<comment type="similarity">
    <text evidence="5">Belongs to the class-III pyridoxal-phosphate-dependent aminotransferase family. ArgD subfamily.</text>
</comment>
<dbReference type="InterPro" id="IPR004636">
    <property type="entry name" value="AcOrn/SuccOrn_fam"/>
</dbReference>
<comment type="caution">
    <text evidence="6">The sequence shown here is derived from an EMBL/GenBank/DDBJ whole genome shotgun (WGS) entry which is preliminary data.</text>
</comment>
<dbReference type="HAMAP" id="MF_01107">
    <property type="entry name" value="ArgD_aminotrans_3"/>
    <property type="match status" value="1"/>
</dbReference>
<dbReference type="GO" id="GO:0006526">
    <property type="term" value="P:L-arginine biosynthetic process"/>
    <property type="evidence" value="ECO:0007669"/>
    <property type="project" value="UniProtKB-UniRule"/>
</dbReference>